<comment type="caution">
    <text evidence="6">The sequence shown here is derived from an EMBL/GenBank/DDBJ whole genome shotgun (WGS) entry which is preliminary data.</text>
</comment>
<dbReference type="EMBL" id="JAGGJX010000001">
    <property type="protein sequence ID" value="MBP1854244.1"/>
    <property type="molecule type" value="Genomic_DNA"/>
</dbReference>
<evidence type="ECO:0000313" key="6">
    <source>
        <dbReference type="EMBL" id="MBP1854244.1"/>
    </source>
</evidence>
<keyword evidence="2" id="KW-0479">Metal-binding</keyword>
<name>A0ABS4E8I3_9FIRM</name>
<evidence type="ECO:0000256" key="1">
    <source>
        <dbReference type="ARBA" id="ARBA00001947"/>
    </source>
</evidence>
<dbReference type="GO" id="GO:0016787">
    <property type="term" value="F:hydrolase activity"/>
    <property type="evidence" value="ECO:0007669"/>
    <property type="project" value="UniProtKB-KW"/>
</dbReference>
<dbReference type="Gene3D" id="2.30.40.10">
    <property type="entry name" value="Urease, subunit C, domain 1"/>
    <property type="match status" value="1"/>
</dbReference>
<keyword evidence="3 6" id="KW-0378">Hydrolase</keyword>
<dbReference type="InterPro" id="IPR011059">
    <property type="entry name" value="Metal-dep_hydrolase_composite"/>
</dbReference>
<dbReference type="SUPFAM" id="SSF51556">
    <property type="entry name" value="Metallo-dependent hydrolases"/>
    <property type="match status" value="1"/>
</dbReference>
<protein>
    <submittedName>
        <fullName evidence="6">Cytosine/adenosine deaminase-related metal-dependent hydrolase</fullName>
    </submittedName>
</protein>
<dbReference type="SUPFAM" id="SSF51338">
    <property type="entry name" value="Composite domain of metallo-dependent hydrolases"/>
    <property type="match status" value="1"/>
</dbReference>
<dbReference type="RefSeq" id="WP_330617436.1">
    <property type="nucleotide sequence ID" value="NZ_BAAACS010000017.1"/>
</dbReference>
<dbReference type="PANTHER" id="PTHR11271:SF6">
    <property type="entry name" value="GUANINE DEAMINASE"/>
    <property type="match status" value="1"/>
</dbReference>
<accession>A0ABS4E8I3</accession>
<evidence type="ECO:0000313" key="7">
    <source>
        <dbReference type="Proteomes" id="UP000767291"/>
    </source>
</evidence>
<dbReference type="InterPro" id="IPR032466">
    <property type="entry name" value="Metal_Hydrolase"/>
</dbReference>
<evidence type="ECO:0000259" key="5">
    <source>
        <dbReference type="Pfam" id="PF01979"/>
    </source>
</evidence>
<organism evidence="6 7">
    <name type="scientific">Metaclostridioides mangenotii</name>
    <dbReference type="NCBI Taxonomy" id="1540"/>
    <lineage>
        <taxon>Bacteria</taxon>
        <taxon>Bacillati</taxon>
        <taxon>Bacillota</taxon>
        <taxon>Clostridia</taxon>
        <taxon>Peptostreptococcales</taxon>
        <taxon>Peptostreptococcaceae</taxon>
        <taxon>Metaclostridioides</taxon>
    </lineage>
</organism>
<dbReference type="InterPro" id="IPR006680">
    <property type="entry name" value="Amidohydro-rel"/>
</dbReference>
<gene>
    <name evidence="6" type="ORF">J2Z43_000634</name>
</gene>
<keyword evidence="4" id="KW-0862">Zinc</keyword>
<dbReference type="Gene3D" id="3.20.20.140">
    <property type="entry name" value="Metal-dependent hydrolases"/>
    <property type="match status" value="1"/>
</dbReference>
<proteinExistence type="predicted"/>
<evidence type="ECO:0000256" key="4">
    <source>
        <dbReference type="ARBA" id="ARBA00022833"/>
    </source>
</evidence>
<evidence type="ECO:0000256" key="3">
    <source>
        <dbReference type="ARBA" id="ARBA00022801"/>
    </source>
</evidence>
<evidence type="ECO:0000256" key="2">
    <source>
        <dbReference type="ARBA" id="ARBA00022723"/>
    </source>
</evidence>
<comment type="cofactor">
    <cofactor evidence="1">
        <name>Zn(2+)</name>
        <dbReference type="ChEBI" id="CHEBI:29105"/>
    </cofactor>
</comment>
<keyword evidence="7" id="KW-1185">Reference proteome</keyword>
<dbReference type="InterPro" id="IPR051607">
    <property type="entry name" value="Metallo-dep_hydrolases"/>
</dbReference>
<dbReference type="PANTHER" id="PTHR11271">
    <property type="entry name" value="GUANINE DEAMINASE"/>
    <property type="match status" value="1"/>
</dbReference>
<dbReference type="Pfam" id="PF01979">
    <property type="entry name" value="Amidohydro_1"/>
    <property type="match status" value="1"/>
</dbReference>
<sequence>MVNILKGNIVFTETPKEFKVFENNYIVIEDGKTKGIFDELPSEYSNINVIDYTDKIIIPGMNDLHCHAPQFRNLGMAMDKELLPWLNSYTFPEESKYESIDYAKNMYPKFVKEMWRAGTTRASVFATVHKDSTRELMNLFEKAGLGAYVGKVNMNMNCPDPLLEDTFKSLGDTEEILKEYSKKDSIVKPIITPRFVPSCTSDLLKRSWRFMYKIQCP</sequence>
<feature type="domain" description="Amidohydrolase-related" evidence="5">
    <location>
        <begin position="56"/>
        <end position="206"/>
    </location>
</feature>
<dbReference type="Proteomes" id="UP000767291">
    <property type="component" value="Unassembled WGS sequence"/>
</dbReference>
<reference evidence="6 7" key="1">
    <citation type="submission" date="2021-03" db="EMBL/GenBank/DDBJ databases">
        <title>Genomic Encyclopedia of Type Strains, Phase IV (KMG-IV): sequencing the most valuable type-strain genomes for metagenomic binning, comparative biology and taxonomic classification.</title>
        <authorList>
            <person name="Goeker M."/>
        </authorList>
    </citation>
    <scope>NUCLEOTIDE SEQUENCE [LARGE SCALE GENOMIC DNA]</scope>
    <source>
        <strain evidence="6 7">DSM 1289</strain>
    </source>
</reference>